<gene>
    <name evidence="1" type="ORF">LCGC14_0128520</name>
</gene>
<comment type="caution">
    <text evidence="1">The sequence shown here is derived from an EMBL/GenBank/DDBJ whole genome shotgun (WGS) entry which is preliminary data.</text>
</comment>
<dbReference type="AlphaFoldDB" id="A0A0F9V4B1"/>
<reference evidence="1" key="1">
    <citation type="journal article" date="2015" name="Nature">
        <title>Complex archaea that bridge the gap between prokaryotes and eukaryotes.</title>
        <authorList>
            <person name="Spang A."/>
            <person name="Saw J.H."/>
            <person name="Jorgensen S.L."/>
            <person name="Zaremba-Niedzwiedzka K."/>
            <person name="Martijn J."/>
            <person name="Lind A.E."/>
            <person name="van Eijk R."/>
            <person name="Schleper C."/>
            <person name="Guy L."/>
            <person name="Ettema T.J."/>
        </authorList>
    </citation>
    <scope>NUCLEOTIDE SEQUENCE</scope>
</reference>
<protein>
    <submittedName>
        <fullName evidence="1">Uncharacterized protein</fullName>
    </submittedName>
</protein>
<organism evidence="1">
    <name type="scientific">marine sediment metagenome</name>
    <dbReference type="NCBI Taxonomy" id="412755"/>
    <lineage>
        <taxon>unclassified sequences</taxon>
        <taxon>metagenomes</taxon>
        <taxon>ecological metagenomes</taxon>
    </lineage>
</organism>
<feature type="non-terminal residue" evidence="1">
    <location>
        <position position="1"/>
    </location>
</feature>
<dbReference type="EMBL" id="LAZR01000042">
    <property type="protein sequence ID" value="KKO00086.1"/>
    <property type="molecule type" value="Genomic_DNA"/>
</dbReference>
<evidence type="ECO:0000313" key="1">
    <source>
        <dbReference type="EMBL" id="KKO00086.1"/>
    </source>
</evidence>
<name>A0A0F9V4B1_9ZZZZ</name>
<accession>A0A0F9V4B1</accession>
<sequence>VNKITWKTNCTFMMDLDVHIVYPKNMNDIVVKWIKENDITKKILALRGWWFNEKGELKAEWGFVTAVLTYKPYLIEARGHDERTYMGWGCGHYYLNLMEQIYNLSYDNITLDDMIHKYHIKEKIRASKEVINVGDMSEMYIPNILFARTLTNELKKDFDEVGCKNIKVFYGKYDIPDIHHKFYKKRTEARKVIKITPFGYGIVK</sequence>
<proteinExistence type="predicted"/>